<keyword evidence="8" id="KW-1185">Reference proteome</keyword>
<proteinExistence type="predicted"/>
<evidence type="ECO:0000256" key="2">
    <source>
        <dbReference type="ARBA" id="ARBA00022676"/>
    </source>
</evidence>
<evidence type="ECO:0000313" key="7">
    <source>
        <dbReference type="EMBL" id="KAK4270948.1"/>
    </source>
</evidence>
<dbReference type="AlphaFoldDB" id="A0AAE1JJX0"/>
<keyword evidence="4 6" id="KW-0472">Membrane</keyword>
<keyword evidence="6" id="KW-1133">Transmembrane helix</keyword>
<keyword evidence="5" id="KW-0325">Glycoprotein</keyword>
<dbReference type="InterPro" id="IPR003406">
    <property type="entry name" value="Glyco_trans_14"/>
</dbReference>
<gene>
    <name evidence="7" type="ORF">QN277_019712</name>
</gene>
<sequence>MRRHNKADKDEAERHVGLLKWAQILSFLLVFVAGIVIGMATSSHVSRLYLSPQSELYSFANRVSSAPVPEEVKEHDNCGITIQECHVINCLNLETFLHPPNLTHNLIDDELFWRASLVPKKEGYPSSYRRVPKLAFMFLTRGPLPLLPLWERFFEGHEDLFNIYVHAPPGYNMDVSNSSAFFGRQIPSQDVSWGSPTLTDAERRLLANALLDFSNERFILLSESCIPVYDFPTVYKYLTTSALSFVDSYDDPSRYGRGRYSRHMLPHIHLRHWRKGSEWFELNRELAVHLISDTFYYKLFRKFCKPACYPDEHYIPTYLNMFHGSLNSNRTVTWVDWSQGGPHPATFGGSNITEGFIQSIRTNGTLCQHNSEITSVCYLFARKFDPSALGPLLNVSMAVMGF</sequence>
<name>A0AAE1JJX0_9FABA</name>
<protein>
    <recommendedName>
        <fullName evidence="9">Core-2/I-branching beta-1,6-N-acetylglucosaminyltransferase family protein</fullName>
    </recommendedName>
</protein>
<evidence type="ECO:0000256" key="4">
    <source>
        <dbReference type="ARBA" id="ARBA00023136"/>
    </source>
</evidence>
<evidence type="ECO:0000256" key="1">
    <source>
        <dbReference type="ARBA" id="ARBA00004606"/>
    </source>
</evidence>
<dbReference type="EMBL" id="JAWXYG010000005">
    <property type="protein sequence ID" value="KAK4270948.1"/>
    <property type="molecule type" value="Genomic_DNA"/>
</dbReference>
<keyword evidence="3" id="KW-0808">Transferase</keyword>
<evidence type="ECO:0000256" key="5">
    <source>
        <dbReference type="ARBA" id="ARBA00023180"/>
    </source>
</evidence>
<evidence type="ECO:0000256" key="3">
    <source>
        <dbReference type="ARBA" id="ARBA00022679"/>
    </source>
</evidence>
<feature type="transmembrane region" description="Helical" evidence="6">
    <location>
        <begin position="21"/>
        <end position="40"/>
    </location>
</feature>
<evidence type="ECO:0008006" key="9">
    <source>
        <dbReference type="Google" id="ProtNLM"/>
    </source>
</evidence>
<dbReference type="InterPro" id="IPR044174">
    <property type="entry name" value="BC10-like"/>
</dbReference>
<organism evidence="7 8">
    <name type="scientific">Acacia crassicarpa</name>
    <name type="common">northern wattle</name>
    <dbReference type="NCBI Taxonomy" id="499986"/>
    <lineage>
        <taxon>Eukaryota</taxon>
        <taxon>Viridiplantae</taxon>
        <taxon>Streptophyta</taxon>
        <taxon>Embryophyta</taxon>
        <taxon>Tracheophyta</taxon>
        <taxon>Spermatophyta</taxon>
        <taxon>Magnoliopsida</taxon>
        <taxon>eudicotyledons</taxon>
        <taxon>Gunneridae</taxon>
        <taxon>Pentapetalae</taxon>
        <taxon>rosids</taxon>
        <taxon>fabids</taxon>
        <taxon>Fabales</taxon>
        <taxon>Fabaceae</taxon>
        <taxon>Caesalpinioideae</taxon>
        <taxon>mimosoid clade</taxon>
        <taxon>Acacieae</taxon>
        <taxon>Acacia</taxon>
    </lineage>
</organism>
<dbReference type="PANTHER" id="PTHR31042">
    <property type="entry name" value="CORE-2/I-BRANCHING BETA-1,6-N-ACETYLGLUCOSAMINYLTRANSFERASE FAMILY PROTEIN-RELATED"/>
    <property type="match status" value="1"/>
</dbReference>
<dbReference type="Pfam" id="PF02485">
    <property type="entry name" value="Branch"/>
    <property type="match status" value="1"/>
</dbReference>
<keyword evidence="6" id="KW-0812">Transmembrane</keyword>
<dbReference type="Proteomes" id="UP001293593">
    <property type="component" value="Unassembled WGS sequence"/>
</dbReference>
<dbReference type="GO" id="GO:0016757">
    <property type="term" value="F:glycosyltransferase activity"/>
    <property type="evidence" value="ECO:0007669"/>
    <property type="project" value="UniProtKB-KW"/>
</dbReference>
<reference evidence="7" key="1">
    <citation type="submission" date="2023-10" db="EMBL/GenBank/DDBJ databases">
        <title>Chromosome-level genome of the transformable northern wattle, Acacia crassicarpa.</title>
        <authorList>
            <person name="Massaro I."/>
            <person name="Sinha N.R."/>
            <person name="Poethig S."/>
            <person name="Leichty A.R."/>
        </authorList>
    </citation>
    <scope>NUCLEOTIDE SEQUENCE</scope>
    <source>
        <strain evidence="7">Acra3RX</strain>
        <tissue evidence="7">Leaf</tissue>
    </source>
</reference>
<dbReference type="PANTHER" id="PTHR31042:SF3">
    <property type="entry name" value="OS08G0110400 PROTEIN"/>
    <property type="match status" value="1"/>
</dbReference>
<comment type="subcellular location">
    <subcellularLocation>
        <location evidence="1">Membrane</location>
        <topology evidence="1">Single-pass type II membrane protein</topology>
    </subcellularLocation>
</comment>
<dbReference type="GO" id="GO:0016020">
    <property type="term" value="C:membrane"/>
    <property type="evidence" value="ECO:0007669"/>
    <property type="project" value="UniProtKB-SubCell"/>
</dbReference>
<evidence type="ECO:0000313" key="8">
    <source>
        <dbReference type="Proteomes" id="UP001293593"/>
    </source>
</evidence>
<comment type="caution">
    <text evidence="7">The sequence shown here is derived from an EMBL/GenBank/DDBJ whole genome shotgun (WGS) entry which is preliminary data.</text>
</comment>
<evidence type="ECO:0000256" key="6">
    <source>
        <dbReference type="SAM" id="Phobius"/>
    </source>
</evidence>
<keyword evidence="2" id="KW-0328">Glycosyltransferase</keyword>
<accession>A0AAE1JJX0</accession>